<dbReference type="Gene3D" id="3.40.640.10">
    <property type="entry name" value="Type I PLP-dependent aspartate aminotransferase-like (Major domain)"/>
    <property type="match status" value="1"/>
</dbReference>
<dbReference type="PANTHER" id="PTHR42699:SF1">
    <property type="entry name" value="CYSTATHIONINE GAMMA-SYNTHASE-RELATED"/>
    <property type="match status" value="1"/>
</dbReference>
<evidence type="ECO:0000256" key="9">
    <source>
        <dbReference type="ARBA" id="ARBA00061376"/>
    </source>
</evidence>
<evidence type="ECO:0000313" key="15">
    <source>
        <dbReference type="Proteomes" id="UP000799421"/>
    </source>
</evidence>
<evidence type="ECO:0000256" key="6">
    <source>
        <dbReference type="ARBA" id="ARBA00051441"/>
    </source>
</evidence>
<evidence type="ECO:0000256" key="4">
    <source>
        <dbReference type="ARBA" id="ARBA00022898"/>
    </source>
</evidence>
<comment type="cofactor">
    <cofactor evidence="1 12">
        <name>pyridoxal 5'-phosphate</name>
        <dbReference type="ChEBI" id="CHEBI:597326"/>
    </cofactor>
</comment>
<feature type="compositionally biased region" description="Polar residues" evidence="13">
    <location>
        <begin position="249"/>
        <end position="260"/>
    </location>
</feature>
<evidence type="ECO:0000256" key="10">
    <source>
        <dbReference type="ARBA" id="ARBA00066530"/>
    </source>
</evidence>
<dbReference type="InterPro" id="IPR015421">
    <property type="entry name" value="PyrdxlP-dep_Trfase_major"/>
</dbReference>
<organism evidence="14 15">
    <name type="scientific">Piedraia hortae CBS 480.64</name>
    <dbReference type="NCBI Taxonomy" id="1314780"/>
    <lineage>
        <taxon>Eukaryota</taxon>
        <taxon>Fungi</taxon>
        <taxon>Dikarya</taxon>
        <taxon>Ascomycota</taxon>
        <taxon>Pezizomycotina</taxon>
        <taxon>Dothideomycetes</taxon>
        <taxon>Dothideomycetidae</taxon>
        <taxon>Capnodiales</taxon>
        <taxon>Piedraiaceae</taxon>
        <taxon>Piedraia</taxon>
    </lineage>
</organism>
<dbReference type="InterPro" id="IPR000277">
    <property type="entry name" value="Cys/Met-Metab_PyrdxlP-dep_enz"/>
</dbReference>
<dbReference type="GO" id="GO:0019346">
    <property type="term" value="P:transsulfuration"/>
    <property type="evidence" value="ECO:0007669"/>
    <property type="project" value="InterPro"/>
</dbReference>
<evidence type="ECO:0000256" key="2">
    <source>
        <dbReference type="ARBA" id="ARBA00022605"/>
    </source>
</evidence>
<evidence type="ECO:0000256" key="3">
    <source>
        <dbReference type="ARBA" id="ARBA00022679"/>
    </source>
</evidence>
<dbReference type="SUPFAM" id="SSF53383">
    <property type="entry name" value="PLP-dependent transferases"/>
    <property type="match status" value="1"/>
</dbReference>
<comment type="similarity">
    <text evidence="9">Belongs to the trans-sulfuration enzymes family. MET7 subfamily.</text>
</comment>
<keyword evidence="15" id="KW-1185">Reference proteome</keyword>
<dbReference type="Pfam" id="PF01053">
    <property type="entry name" value="Cys_Met_Meta_PP"/>
    <property type="match status" value="1"/>
</dbReference>
<gene>
    <name evidence="14" type="ORF">K470DRAFT_265993</name>
</gene>
<keyword evidence="4 12" id="KW-0663">Pyridoxal phosphate</keyword>
<comment type="function">
    <text evidence="7">Catalyzes the formation of L-cystathionine from O-succinyl-L-homoserine (OSHS) and L-cysteine, via a gamma-replacement reaction. In the absence of thiol, catalyzes gamma-elimination to form 2-oxobutanoate, succinate and ammonia.</text>
</comment>
<proteinExistence type="inferred from homology"/>
<dbReference type="InterPro" id="IPR015422">
    <property type="entry name" value="PyrdxlP-dep_Trfase_small"/>
</dbReference>
<dbReference type="OrthoDB" id="10047078at2759"/>
<evidence type="ECO:0000256" key="13">
    <source>
        <dbReference type="SAM" id="MobiDB-lite"/>
    </source>
</evidence>
<dbReference type="GO" id="GO:0009086">
    <property type="term" value="P:methionine biosynthetic process"/>
    <property type="evidence" value="ECO:0007669"/>
    <property type="project" value="UniProtKB-KW"/>
</dbReference>
<protein>
    <recommendedName>
        <fullName evidence="10">cystathionine gamma-synthase</fullName>
        <ecNumber evidence="10">2.5.1.48</ecNumber>
    </recommendedName>
    <alternativeName>
        <fullName evidence="11">O-succinylhomoserine (thiol)-lyase</fullName>
    </alternativeName>
</protein>
<evidence type="ECO:0000256" key="8">
    <source>
        <dbReference type="ARBA" id="ARBA00060510"/>
    </source>
</evidence>
<dbReference type="FunFam" id="3.40.640.10:FF:000111">
    <property type="entry name" value="Cystathionine gamma-synthase"/>
    <property type="match status" value="1"/>
</dbReference>
<keyword evidence="2" id="KW-0028">Amino-acid biosynthesis</keyword>
<evidence type="ECO:0000256" key="11">
    <source>
        <dbReference type="ARBA" id="ARBA00083849"/>
    </source>
</evidence>
<feature type="compositionally biased region" description="Basic residues" evidence="13">
    <location>
        <begin position="183"/>
        <end position="195"/>
    </location>
</feature>
<keyword evidence="5" id="KW-0486">Methionine biosynthesis</keyword>
<dbReference type="EMBL" id="MU006008">
    <property type="protein sequence ID" value="KAF2858532.1"/>
    <property type="molecule type" value="Genomic_DNA"/>
</dbReference>
<reference evidence="14" key="1">
    <citation type="journal article" date="2020" name="Stud. Mycol.">
        <title>101 Dothideomycetes genomes: a test case for predicting lifestyles and emergence of pathogens.</title>
        <authorList>
            <person name="Haridas S."/>
            <person name="Albert R."/>
            <person name="Binder M."/>
            <person name="Bloem J."/>
            <person name="Labutti K."/>
            <person name="Salamov A."/>
            <person name="Andreopoulos B."/>
            <person name="Baker S."/>
            <person name="Barry K."/>
            <person name="Bills G."/>
            <person name="Bluhm B."/>
            <person name="Cannon C."/>
            <person name="Castanera R."/>
            <person name="Culley D."/>
            <person name="Daum C."/>
            <person name="Ezra D."/>
            <person name="Gonzalez J."/>
            <person name="Henrissat B."/>
            <person name="Kuo A."/>
            <person name="Liang C."/>
            <person name="Lipzen A."/>
            <person name="Lutzoni F."/>
            <person name="Magnuson J."/>
            <person name="Mondo S."/>
            <person name="Nolan M."/>
            <person name="Ohm R."/>
            <person name="Pangilinan J."/>
            <person name="Park H.-J."/>
            <person name="Ramirez L."/>
            <person name="Alfaro M."/>
            <person name="Sun H."/>
            <person name="Tritt A."/>
            <person name="Yoshinaga Y."/>
            <person name="Zwiers L.-H."/>
            <person name="Turgeon B."/>
            <person name="Goodwin S."/>
            <person name="Spatafora J."/>
            <person name="Crous P."/>
            <person name="Grigoriev I."/>
        </authorList>
    </citation>
    <scope>NUCLEOTIDE SEQUENCE</scope>
    <source>
        <strain evidence="14">CBS 480.64</strain>
    </source>
</reference>
<dbReference type="InterPro" id="IPR015424">
    <property type="entry name" value="PyrdxlP-dep_Trfase"/>
</dbReference>
<name>A0A6A7BTX3_9PEZI</name>
<dbReference type="AlphaFoldDB" id="A0A6A7BTX3"/>
<dbReference type="GO" id="GO:0030170">
    <property type="term" value="F:pyridoxal phosphate binding"/>
    <property type="evidence" value="ECO:0007669"/>
    <property type="project" value="InterPro"/>
</dbReference>
<evidence type="ECO:0000313" key="14">
    <source>
        <dbReference type="EMBL" id="KAF2858532.1"/>
    </source>
</evidence>
<keyword evidence="3" id="KW-0808">Transferase</keyword>
<evidence type="ECO:0000256" key="1">
    <source>
        <dbReference type="ARBA" id="ARBA00001933"/>
    </source>
</evidence>
<dbReference type="Proteomes" id="UP000799421">
    <property type="component" value="Unassembled WGS sequence"/>
</dbReference>
<evidence type="ECO:0000256" key="5">
    <source>
        <dbReference type="ARBA" id="ARBA00023167"/>
    </source>
</evidence>
<sequence length="588" mass="65836">MATTLPPLGEKTLGEAIPPDTPHAVSVSLPTWKCNVGYEEGETWVLDKMQCGYPRFMIHKSINRLAQRIVNDFGSAETDKAMLFPSTNCAKRCVQFILEQNPDVDRSLIRTLKFVPMEENVSPIEKRVSPRLTVVIYPKSLWPSAKAFWQHVGEGVSSRRADFCEKAYVEGSLVEEGSGARPSSRRPHKGPRRYQKSSASLDSPEAVEPDSARFVEERFGRNLDVQFAAQAKFAIRQRIAGSLSVKEPNGTTNGNSPDSSSNERRSGFSVDDVYLFPTGMNAIFHAHQTLMKANGKKPSVMYGFPYVDTLKVLEKFGPGAQFYGLGNSDDLDDLERRLENGEEFLALFCEFPSNPLLRSPNLARIRALADKYNFAVVIDETIGNFLNVHVLPYADILVSSLTKMFSGDSNVMGGSLVVNPNSPHYAALKRVLGTDYEDNLFEEDSIYLERNSRDFASRTRRVNHNAELICELLLKHPAVKQVNYPRCSDTREFYDRCRLPDGGYGGLLSCTFYRIEDAQVFHDNLQTHKGPSLGTNFTLCSPFVILAHYTELEWAARYGCEANLVRFSVGLEDSATLKEVFERALATI</sequence>
<evidence type="ECO:0000256" key="12">
    <source>
        <dbReference type="RuleBase" id="RU362118"/>
    </source>
</evidence>
<feature type="region of interest" description="Disordered" evidence="13">
    <location>
        <begin position="175"/>
        <end position="208"/>
    </location>
</feature>
<dbReference type="Gene3D" id="3.90.1150.10">
    <property type="entry name" value="Aspartate Aminotransferase, domain 1"/>
    <property type="match status" value="1"/>
</dbReference>
<feature type="region of interest" description="Disordered" evidence="13">
    <location>
        <begin position="244"/>
        <end position="266"/>
    </location>
</feature>
<dbReference type="EC" id="2.5.1.48" evidence="10"/>
<accession>A0A6A7BTX3</accession>
<dbReference type="GO" id="GO:0003962">
    <property type="term" value="F:cystathionine gamma-synthase activity"/>
    <property type="evidence" value="ECO:0007669"/>
    <property type="project" value="UniProtKB-EC"/>
</dbReference>
<dbReference type="PANTHER" id="PTHR42699">
    <property type="match status" value="1"/>
</dbReference>
<evidence type="ECO:0000256" key="7">
    <source>
        <dbReference type="ARBA" id="ARBA00058439"/>
    </source>
</evidence>
<dbReference type="InterPro" id="IPR051750">
    <property type="entry name" value="Trans-sulfuration_enzymes"/>
</dbReference>
<comment type="catalytic activity">
    <reaction evidence="6">
        <text>O-succinyl-L-homoserine + L-cysteine = L,L-cystathionine + succinate + H(+)</text>
        <dbReference type="Rhea" id="RHEA:20397"/>
        <dbReference type="ChEBI" id="CHEBI:15378"/>
        <dbReference type="ChEBI" id="CHEBI:30031"/>
        <dbReference type="ChEBI" id="CHEBI:35235"/>
        <dbReference type="ChEBI" id="CHEBI:57661"/>
        <dbReference type="ChEBI" id="CHEBI:58161"/>
        <dbReference type="EC" id="2.5.1.48"/>
    </reaction>
</comment>
<comment type="pathway">
    <text evidence="8">Amino-acid biosynthesis; L-methionine biosynthesis via de novo pathway; L-cystathionine from O-succinyl-L-homoserine: step 1/1.</text>
</comment>
<dbReference type="FunFam" id="3.90.1150.10:FF:000063">
    <property type="entry name" value="Probable cystathionine gamma-synthase"/>
    <property type="match status" value="1"/>
</dbReference>